<dbReference type="AlphaFoldDB" id="A0A1H9G1Z6"/>
<evidence type="ECO:0000313" key="5">
    <source>
        <dbReference type="EMBL" id="SEQ43963.1"/>
    </source>
</evidence>
<dbReference type="InterPro" id="IPR050109">
    <property type="entry name" value="HTH-type_TetR-like_transc_reg"/>
</dbReference>
<dbReference type="EMBL" id="FOFR01000003">
    <property type="protein sequence ID" value="SEQ43963.1"/>
    <property type="molecule type" value="Genomic_DNA"/>
</dbReference>
<dbReference type="Gene3D" id="1.10.357.10">
    <property type="entry name" value="Tetracycline Repressor, domain 2"/>
    <property type="match status" value="1"/>
</dbReference>
<dbReference type="PROSITE" id="PS50977">
    <property type="entry name" value="HTH_TETR_2"/>
    <property type="match status" value="1"/>
</dbReference>
<feature type="domain" description="HTH tetR-type" evidence="4">
    <location>
        <begin position="27"/>
        <end position="87"/>
    </location>
</feature>
<dbReference type="STRING" id="402600.SAMN05216188_10344"/>
<evidence type="ECO:0000256" key="1">
    <source>
        <dbReference type="ARBA" id="ARBA00023125"/>
    </source>
</evidence>
<dbReference type="InterPro" id="IPR009057">
    <property type="entry name" value="Homeodomain-like_sf"/>
</dbReference>
<evidence type="ECO:0000313" key="6">
    <source>
        <dbReference type="Proteomes" id="UP000199352"/>
    </source>
</evidence>
<feature type="DNA-binding region" description="H-T-H motif" evidence="2">
    <location>
        <begin position="50"/>
        <end position="69"/>
    </location>
</feature>
<organism evidence="5 6">
    <name type="scientific">Lentzea xinjiangensis</name>
    <dbReference type="NCBI Taxonomy" id="402600"/>
    <lineage>
        <taxon>Bacteria</taxon>
        <taxon>Bacillati</taxon>
        <taxon>Actinomycetota</taxon>
        <taxon>Actinomycetes</taxon>
        <taxon>Pseudonocardiales</taxon>
        <taxon>Pseudonocardiaceae</taxon>
        <taxon>Lentzea</taxon>
    </lineage>
</organism>
<dbReference type="PANTHER" id="PTHR30328">
    <property type="entry name" value="TRANSCRIPTIONAL REPRESSOR"/>
    <property type="match status" value="1"/>
</dbReference>
<dbReference type="InterPro" id="IPR041467">
    <property type="entry name" value="Sco4008_C"/>
</dbReference>
<evidence type="ECO:0000256" key="3">
    <source>
        <dbReference type="SAM" id="MobiDB-lite"/>
    </source>
</evidence>
<dbReference type="PRINTS" id="PR00455">
    <property type="entry name" value="HTHTETR"/>
</dbReference>
<dbReference type="PANTHER" id="PTHR30328:SF54">
    <property type="entry name" value="HTH-TYPE TRANSCRIPTIONAL REPRESSOR SCO4008"/>
    <property type="match status" value="1"/>
</dbReference>
<keyword evidence="6" id="KW-1185">Reference proteome</keyword>
<protein>
    <submittedName>
        <fullName evidence="5">Transcriptional regulator, TetR family</fullName>
    </submittedName>
</protein>
<accession>A0A1H9G1Z6</accession>
<proteinExistence type="predicted"/>
<keyword evidence="1 2" id="KW-0238">DNA-binding</keyword>
<dbReference type="GO" id="GO:0003677">
    <property type="term" value="F:DNA binding"/>
    <property type="evidence" value="ECO:0007669"/>
    <property type="project" value="UniProtKB-UniRule"/>
</dbReference>
<evidence type="ECO:0000259" key="4">
    <source>
        <dbReference type="PROSITE" id="PS50977"/>
    </source>
</evidence>
<dbReference type="Proteomes" id="UP000199352">
    <property type="component" value="Unassembled WGS sequence"/>
</dbReference>
<feature type="region of interest" description="Disordered" evidence="3">
    <location>
        <begin position="1"/>
        <end position="27"/>
    </location>
</feature>
<dbReference type="GO" id="GO:0006355">
    <property type="term" value="P:regulation of DNA-templated transcription"/>
    <property type="evidence" value="ECO:0007669"/>
    <property type="project" value="UniProtKB-ARBA"/>
</dbReference>
<dbReference type="SUPFAM" id="SSF46689">
    <property type="entry name" value="Homeodomain-like"/>
    <property type="match status" value="1"/>
</dbReference>
<name>A0A1H9G1Z6_9PSEU</name>
<sequence>MKNAVGYRVAVDQRRSPSASERKRDPERTRARILEAAAAEFGAKGYAATRTTDIAARAGVNKQLISYYFGGKEGLYKELATAWHAEGTAMASAEQPLEDVVKAFVMTTAHNRDQGRLWAWANLSGETPPVDAEFLRGQVEFLRARQQAGEIAADLDPNMLLLALMAAAAAPLTLEQTARQLGGEDPSTPEFAERYAEQLALLVRHLR</sequence>
<reference evidence="6" key="1">
    <citation type="submission" date="2016-10" db="EMBL/GenBank/DDBJ databases">
        <authorList>
            <person name="Varghese N."/>
            <person name="Submissions S."/>
        </authorList>
    </citation>
    <scope>NUCLEOTIDE SEQUENCE [LARGE SCALE GENOMIC DNA]</scope>
    <source>
        <strain evidence="6">CGMCC 4.3525</strain>
    </source>
</reference>
<dbReference type="InterPro" id="IPR001647">
    <property type="entry name" value="HTH_TetR"/>
</dbReference>
<dbReference type="InterPro" id="IPR036271">
    <property type="entry name" value="Tet_transcr_reg_TetR-rel_C_sf"/>
</dbReference>
<feature type="compositionally biased region" description="Basic and acidic residues" evidence="3">
    <location>
        <begin position="11"/>
        <end position="27"/>
    </location>
</feature>
<dbReference type="SUPFAM" id="SSF48498">
    <property type="entry name" value="Tetracyclin repressor-like, C-terminal domain"/>
    <property type="match status" value="1"/>
</dbReference>
<evidence type="ECO:0000256" key="2">
    <source>
        <dbReference type="PROSITE-ProRule" id="PRU00335"/>
    </source>
</evidence>
<dbReference type="Pfam" id="PF17926">
    <property type="entry name" value="TetR_C_21"/>
    <property type="match status" value="1"/>
</dbReference>
<gene>
    <name evidence="5" type="ORF">SAMN05216188_10344</name>
</gene>
<dbReference type="Pfam" id="PF00440">
    <property type="entry name" value="TetR_N"/>
    <property type="match status" value="1"/>
</dbReference>